<dbReference type="PROSITE" id="PS50949">
    <property type="entry name" value="HTH_GNTR"/>
    <property type="match status" value="1"/>
</dbReference>
<dbReference type="GO" id="GO:0030170">
    <property type="term" value="F:pyridoxal phosphate binding"/>
    <property type="evidence" value="ECO:0007669"/>
    <property type="project" value="InterPro"/>
</dbReference>
<dbReference type="SUPFAM" id="SSF53383">
    <property type="entry name" value="PLP-dependent transferases"/>
    <property type="match status" value="1"/>
</dbReference>
<evidence type="ECO:0000313" key="7">
    <source>
        <dbReference type="EMBL" id="MXN17518.1"/>
    </source>
</evidence>
<evidence type="ECO:0000256" key="4">
    <source>
        <dbReference type="ARBA" id="ARBA00023125"/>
    </source>
</evidence>
<dbReference type="PANTHER" id="PTHR46577:SF1">
    <property type="entry name" value="HTH-TYPE TRANSCRIPTIONAL REGULATORY PROTEIN GABR"/>
    <property type="match status" value="1"/>
</dbReference>
<dbReference type="Pfam" id="PF00155">
    <property type="entry name" value="Aminotran_1_2"/>
    <property type="match status" value="1"/>
</dbReference>
<dbReference type="InterPro" id="IPR015421">
    <property type="entry name" value="PyrdxlP-dep_Trfase_major"/>
</dbReference>
<dbReference type="RefSeq" id="WP_160892904.1">
    <property type="nucleotide sequence ID" value="NZ_WUMU01000004.1"/>
</dbReference>
<dbReference type="Proteomes" id="UP000477911">
    <property type="component" value="Unassembled WGS sequence"/>
</dbReference>
<reference evidence="7 8" key="1">
    <citation type="submission" date="2019-12" db="EMBL/GenBank/DDBJ databases">
        <authorList>
            <person name="Li M."/>
        </authorList>
    </citation>
    <scope>NUCLEOTIDE SEQUENCE [LARGE SCALE GENOMIC DNA]</scope>
    <source>
        <strain evidence="7 8">GBMRC 2024</strain>
    </source>
</reference>
<dbReference type="InterPro" id="IPR051446">
    <property type="entry name" value="HTH_trans_reg/aminotransferase"/>
</dbReference>
<protein>
    <submittedName>
        <fullName evidence="7">Aminotransferase class I/II-fold pyridoxal phosphate-dependent enzyme</fullName>
    </submittedName>
</protein>
<organism evidence="7 8">
    <name type="scientific">Pseudooceanicola albus</name>
    <dbReference type="NCBI Taxonomy" id="2692189"/>
    <lineage>
        <taxon>Bacteria</taxon>
        <taxon>Pseudomonadati</taxon>
        <taxon>Pseudomonadota</taxon>
        <taxon>Alphaproteobacteria</taxon>
        <taxon>Rhodobacterales</taxon>
        <taxon>Paracoccaceae</taxon>
        <taxon>Pseudooceanicola</taxon>
    </lineage>
</organism>
<dbReference type="InterPro" id="IPR015424">
    <property type="entry name" value="PyrdxlP-dep_Trfase"/>
</dbReference>
<dbReference type="Gene3D" id="1.10.10.10">
    <property type="entry name" value="Winged helix-like DNA-binding domain superfamily/Winged helix DNA-binding domain"/>
    <property type="match status" value="1"/>
</dbReference>
<evidence type="ECO:0000256" key="3">
    <source>
        <dbReference type="ARBA" id="ARBA00023015"/>
    </source>
</evidence>
<gene>
    <name evidence="7" type="ORF">GR170_06715</name>
</gene>
<dbReference type="AlphaFoldDB" id="A0A6L7G1W2"/>
<dbReference type="PANTHER" id="PTHR46577">
    <property type="entry name" value="HTH-TYPE TRANSCRIPTIONAL REGULATORY PROTEIN GABR"/>
    <property type="match status" value="1"/>
</dbReference>
<name>A0A6L7G1W2_9RHOB</name>
<dbReference type="Pfam" id="PF00392">
    <property type="entry name" value="GntR"/>
    <property type="match status" value="1"/>
</dbReference>
<keyword evidence="7" id="KW-0032">Aminotransferase</keyword>
<comment type="similarity">
    <text evidence="1">In the C-terminal section; belongs to the class-I pyridoxal-phosphate-dependent aminotransferase family.</text>
</comment>
<keyword evidence="5" id="KW-0804">Transcription</keyword>
<dbReference type="SUPFAM" id="SSF46785">
    <property type="entry name" value="Winged helix' DNA-binding domain"/>
    <property type="match status" value="1"/>
</dbReference>
<evidence type="ECO:0000256" key="2">
    <source>
        <dbReference type="ARBA" id="ARBA00022898"/>
    </source>
</evidence>
<evidence type="ECO:0000256" key="5">
    <source>
        <dbReference type="ARBA" id="ARBA00023163"/>
    </source>
</evidence>
<keyword evidence="3" id="KW-0805">Transcription regulation</keyword>
<keyword evidence="4" id="KW-0238">DNA-binding</keyword>
<evidence type="ECO:0000259" key="6">
    <source>
        <dbReference type="PROSITE" id="PS50949"/>
    </source>
</evidence>
<dbReference type="EMBL" id="WUMU01000004">
    <property type="protein sequence ID" value="MXN17518.1"/>
    <property type="molecule type" value="Genomic_DNA"/>
</dbReference>
<sequence length="492" mass="54960">MPIPAETFFLSGDREATLQQQIQQVIAEAILSGRCLAGEKMPSTRHLAQHLGVARITVTNAYTDLVADEYLVARGRSGFYVSDSAPQRPVLTPEARAGVVPLDWSRKLGQRFSDAMPVLRPANWSDYRYPFIYGQTDPKLFDHANWRACAIRAVGRKDFDSLATDHYERDDAMLVEFLLRQILPRRGISARPEEILITMGAQHALWMTAQILLTQRRTAVLEDPCYPGMRHILNQSRCQIRNVAVDGWGLPPDAIPPEADVVFTTPSHHCPTNVTMPLARRRDLLARAERDGFVIVEDDYEFEMSFLKPPSPALKSLDRAGSVVYMGSFSKSIFPGLRIGYLVAPEPFITEARALRSMVLRHPPGHMQRTTAYFLSLGHFDAQIARMARSYRQRRAVMEQALRDHGLLDAAAEETFGGSSFWMRAPEGVDMGQVALKLRQSSVLIEPGEAFFAGGAEAKRHYRLAYSSIPAARIEEGVALIARAIAEAQEEA</sequence>
<comment type="caution">
    <text evidence="7">The sequence shown here is derived from an EMBL/GenBank/DDBJ whole genome shotgun (WGS) entry which is preliminary data.</text>
</comment>
<evidence type="ECO:0000313" key="8">
    <source>
        <dbReference type="Proteomes" id="UP000477911"/>
    </source>
</evidence>
<dbReference type="GO" id="GO:0003700">
    <property type="term" value="F:DNA-binding transcription factor activity"/>
    <property type="evidence" value="ECO:0007669"/>
    <property type="project" value="InterPro"/>
</dbReference>
<evidence type="ECO:0000256" key="1">
    <source>
        <dbReference type="ARBA" id="ARBA00005384"/>
    </source>
</evidence>
<dbReference type="GO" id="GO:0008483">
    <property type="term" value="F:transaminase activity"/>
    <property type="evidence" value="ECO:0007669"/>
    <property type="project" value="UniProtKB-KW"/>
</dbReference>
<dbReference type="SMART" id="SM00345">
    <property type="entry name" value="HTH_GNTR"/>
    <property type="match status" value="1"/>
</dbReference>
<dbReference type="CDD" id="cd07377">
    <property type="entry name" value="WHTH_GntR"/>
    <property type="match status" value="1"/>
</dbReference>
<keyword evidence="8" id="KW-1185">Reference proteome</keyword>
<feature type="domain" description="HTH gntR-type" evidence="6">
    <location>
        <begin position="16"/>
        <end position="84"/>
    </location>
</feature>
<dbReference type="CDD" id="cd00609">
    <property type="entry name" value="AAT_like"/>
    <property type="match status" value="1"/>
</dbReference>
<keyword evidence="2" id="KW-0663">Pyridoxal phosphate</keyword>
<dbReference type="Gene3D" id="3.40.640.10">
    <property type="entry name" value="Type I PLP-dependent aspartate aminotransferase-like (Major domain)"/>
    <property type="match status" value="1"/>
</dbReference>
<dbReference type="InterPro" id="IPR004839">
    <property type="entry name" value="Aminotransferase_I/II_large"/>
</dbReference>
<keyword evidence="7" id="KW-0808">Transferase</keyword>
<dbReference type="GO" id="GO:0003677">
    <property type="term" value="F:DNA binding"/>
    <property type="evidence" value="ECO:0007669"/>
    <property type="project" value="UniProtKB-KW"/>
</dbReference>
<dbReference type="InterPro" id="IPR036388">
    <property type="entry name" value="WH-like_DNA-bd_sf"/>
</dbReference>
<proteinExistence type="inferred from homology"/>
<dbReference type="InterPro" id="IPR036390">
    <property type="entry name" value="WH_DNA-bd_sf"/>
</dbReference>
<dbReference type="InterPro" id="IPR000524">
    <property type="entry name" value="Tscrpt_reg_HTH_GntR"/>
</dbReference>
<accession>A0A6L7G1W2</accession>